<protein>
    <recommendedName>
        <fullName evidence="1">Putative membrane protein insertion efficiency factor</fullName>
    </recommendedName>
</protein>
<dbReference type="RefSeq" id="WP_055305745.1">
    <property type="nucleotide sequence ID" value="NZ_CP071249.1"/>
</dbReference>
<dbReference type="AlphaFoldDB" id="A0A9Q9CGN5"/>
<name>A0A9Q9CGN5_9FIRM</name>
<evidence type="ECO:0000313" key="5">
    <source>
        <dbReference type="Proteomes" id="UP001058072"/>
    </source>
</evidence>
<keyword evidence="4" id="KW-1185">Reference proteome</keyword>
<dbReference type="Proteomes" id="UP001058016">
    <property type="component" value="Chromosome"/>
</dbReference>
<proteinExistence type="inferred from homology"/>
<dbReference type="InterPro" id="IPR002696">
    <property type="entry name" value="Membr_insert_effic_factor_YidD"/>
</dbReference>
<reference evidence="3 4" key="1">
    <citation type="submission" date="2021-03" db="EMBL/GenBank/DDBJ databases">
        <title>Comparative Genomics and Metabolomics in the genus Turicibacter.</title>
        <authorList>
            <person name="Maki J."/>
            <person name="Looft T."/>
        </authorList>
    </citation>
    <scope>NUCLEOTIDE SEQUENCE</scope>
    <source>
        <strain evidence="3">ISU324</strain>
        <strain evidence="2 4">MMM721</strain>
    </source>
</reference>
<keyword evidence="1" id="KW-1003">Cell membrane</keyword>
<dbReference type="NCBIfam" id="TIGR00278">
    <property type="entry name" value="membrane protein insertion efficiency factor YidD"/>
    <property type="match status" value="1"/>
</dbReference>
<comment type="subcellular location">
    <subcellularLocation>
        <location evidence="1">Cell membrane</location>
        <topology evidence="1">Peripheral membrane protein</topology>
        <orientation evidence="1">Cytoplasmic side</orientation>
    </subcellularLocation>
</comment>
<evidence type="ECO:0000313" key="2">
    <source>
        <dbReference type="EMBL" id="UUF06980.1"/>
    </source>
</evidence>
<comment type="function">
    <text evidence="1">Could be involved in insertion of integral membrane proteins into the membrane.</text>
</comment>
<dbReference type="EMBL" id="CP071249">
    <property type="protein sequence ID" value="UUF06980.1"/>
    <property type="molecule type" value="Genomic_DNA"/>
</dbReference>
<dbReference type="Pfam" id="PF01809">
    <property type="entry name" value="YidD"/>
    <property type="match status" value="1"/>
</dbReference>
<evidence type="ECO:0000313" key="4">
    <source>
        <dbReference type="Proteomes" id="UP001058016"/>
    </source>
</evidence>
<dbReference type="PANTHER" id="PTHR33383:SF1">
    <property type="entry name" value="MEMBRANE PROTEIN INSERTION EFFICIENCY FACTOR-RELATED"/>
    <property type="match status" value="1"/>
</dbReference>
<dbReference type="SMART" id="SM01234">
    <property type="entry name" value="Haemolytic"/>
    <property type="match status" value="1"/>
</dbReference>
<keyword evidence="1" id="KW-0472">Membrane</keyword>
<comment type="similarity">
    <text evidence="1">Belongs to the UPF0161 family.</text>
</comment>
<dbReference type="EMBL" id="CP071250">
    <property type="protein sequence ID" value="UUF08210.1"/>
    <property type="molecule type" value="Genomic_DNA"/>
</dbReference>
<dbReference type="PANTHER" id="PTHR33383">
    <property type="entry name" value="MEMBRANE PROTEIN INSERTION EFFICIENCY FACTOR-RELATED"/>
    <property type="match status" value="1"/>
</dbReference>
<evidence type="ECO:0000313" key="3">
    <source>
        <dbReference type="EMBL" id="UUF08210.1"/>
    </source>
</evidence>
<dbReference type="Proteomes" id="UP001058072">
    <property type="component" value="Chromosome"/>
</dbReference>
<sequence length="84" mass="9676">MKRLMIKMIRFYQKYISVQSAPSCRFIPTCSHYAIEAIETHGAIKGGYLAAKRILRCHPWGKMGYDPVPSKCCKHHKDTPHSQK</sequence>
<accession>A0A9Q9CGN5</accession>
<organism evidence="3 5">
    <name type="scientific">Turicibacter bilis</name>
    <dbReference type="NCBI Taxonomy" id="2735723"/>
    <lineage>
        <taxon>Bacteria</taxon>
        <taxon>Bacillati</taxon>
        <taxon>Bacillota</taxon>
        <taxon>Erysipelotrichia</taxon>
        <taxon>Erysipelotrichales</taxon>
        <taxon>Turicibacteraceae</taxon>
        <taxon>Turicibacter</taxon>
    </lineage>
</organism>
<evidence type="ECO:0000256" key="1">
    <source>
        <dbReference type="HAMAP-Rule" id="MF_00386"/>
    </source>
</evidence>
<gene>
    <name evidence="3" type="primary">yidD</name>
    <name evidence="2" type="ORF">J0J69_05580</name>
    <name evidence="3" type="ORF">J0J70_11555</name>
</gene>
<dbReference type="HAMAP" id="MF_00386">
    <property type="entry name" value="UPF0161_YidD"/>
    <property type="match status" value="1"/>
</dbReference>
<dbReference type="GO" id="GO:0005886">
    <property type="term" value="C:plasma membrane"/>
    <property type="evidence" value="ECO:0007669"/>
    <property type="project" value="UniProtKB-SubCell"/>
</dbReference>